<reference evidence="1 2" key="2">
    <citation type="journal article" date="2022" name="Mol. Ecol. Resour.">
        <title>The genomes of chicory, endive, great burdock and yacon provide insights into Asteraceae paleo-polyploidization history and plant inulin production.</title>
        <authorList>
            <person name="Fan W."/>
            <person name="Wang S."/>
            <person name="Wang H."/>
            <person name="Wang A."/>
            <person name="Jiang F."/>
            <person name="Liu H."/>
            <person name="Zhao H."/>
            <person name="Xu D."/>
            <person name="Zhang Y."/>
        </authorList>
    </citation>
    <scope>NUCLEOTIDE SEQUENCE [LARGE SCALE GENOMIC DNA]</scope>
    <source>
        <strain evidence="2">cv. Yunnan</strain>
        <tissue evidence="1">Leaves</tissue>
    </source>
</reference>
<reference evidence="2" key="1">
    <citation type="journal article" date="2022" name="Mol. Ecol. Resour.">
        <title>The genomes of chicory, endive, great burdock and yacon provide insights into Asteraceae palaeo-polyploidization history and plant inulin production.</title>
        <authorList>
            <person name="Fan W."/>
            <person name="Wang S."/>
            <person name="Wang H."/>
            <person name="Wang A."/>
            <person name="Jiang F."/>
            <person name="Liu H."/>
            <person name="Zhao H."/>
            <person name="Xu D."/>
            <person name="Zhang Y."/>
        </authorList>
    </citation>
    <scope>NUCLEOTIDE SEQUENCE [LARGE SCALE GENOMIC DNA]</scope>
    <source>
        <strain evidence="2">cv. Yunnan</strain>
    </source>
</reference>
<keyword evidence="2" id="KW-1185">Reference proteome</keyword>
<protein>
    <submittedName>
        <fullName evidence="1">Uncharacterized protein</fullName>
    </submittedName>
</protein>
<comment type="caution">
    <text evidence="1">The sequence shown here is derived from an EMBL/GenBank/DDBJ whole genome shotgun (WGS) entry which is preliminary data.</text>
</comment>
<organism evidence="1 2">
    <name type="scientific">Smallanthus sonchifolius</name>
    <dbReference type="NCBI Taxonomy" id="185202"/>
    <lineage>
        <taxon>Eukaryota</taxon>
        <taxon>Viridiplantae</taxon>
        <taxon>Streptophyta</taxon>
        <taxon>Embryophyta</taxon>
        <taxon>Tracheophyta</taxon>
        <taxon>Spermatophyta</taxon>
        <taxon>Magnoliopsida</taxon>
        <taxon>eudicotyledons</taxon>
        <taxon>Gunneridae</taxon>
        <taxon>Pentapetalae</taxon>
        <taxon>asterids</taxon>
        <taxon>campanulids</taxon>
        <taxon>Asterales</taxon>
        <taxon>Asteraceae</taxon>
        <taxon>Asteroideae</taxon>
        <taxon>Heliantheae alliance</taxon>
        <taxon>Millerieae</taxon>
        <taxon>Smallanthus</taxon>
    </lineage>
</organism>
<dbReference type="Proteomes" id="UP001056120">
    <property type="component" value="Linkage Group LG06"/>
</dbReference>
<proteinExistence type="predicted"/>
<sequence>MAFGSPARVFIVCFAAMVAAAAAAMDPNMPGMDMPPAPAPSATTMVSPSAVVGVIESLLALDGPGLETGSVGTERPRSGLLTSSPIPFHASPHNTDYRRRRLRLRAENEAIL</sequence>
<accession>A0ACB9IVN3</accession>
<name>A0ACB9IVN3_9ASTR</name>
<evidence type="ECO:0000313" key="2">
    <source>
        <dbReference type="Proteomes" id="UP001056120"/>
    </source>
</evidence>
<evidence type="ECO:0000313" key="1">
    <source>
        <dbReference type="EMBL" id="KAI3812099.1"/>
    </source>
</evidence>
<dbReference type="EMBL" id="CM042023">
    <property type="protein sequence ID" value="KAI3812099.1"/>
    <property type="molecule type" value="Genomic_DNA"/>
</dbReference>
<gene>
    <name evidence="1" type="ORF">L1987_16803</name>
</gene>